<reference evidence="2 3" key="1">
    <citation type="submission" date="2015-04" db="EMBL/GenBank/DDBJ databases">
        <title>Complete genome sequence of Schizopora paradoxa KUC8140, a cosmopolitan wood degrader in East Asia.</title>
        <authorList>
            <consortium name="DOE Joint Genome Institute"/>
            <person name="Min B."/>
            <person name="Park H."/>
            <person name="Jang Y."/>
            <person name="Kim J.-J."/>
            <person name="Kim K.H."/>
            <person name="Pangilinan J."/>
            <person name="Lipzen A."/>
            <person name="Riley R."/>
            <person name="Grigoriev I.V."/>
            <person name="Spatafora J.W."/>
            <person name="Choi I.-G."/>
        </authorList>
    </citation>
    <scope>NUCLEOTIDE SEQUENCE [LARGE SCALE GENOMIC DNA]</scope>
    <source>
        <strain evidence="2 3">KUC8140</strain>
    </source>
</reference>
<feature type="compositionally biased region" description="Low complexity" evidence="1">
    <location>
        <begin position="14"/>
        <end position="27"/>
    </location>
</feature>
<sequence>MFDFRRRDHHRQPSTSSTKVAVTTSNSPNVARHPQRTTVMALRSTRAPWPMKSKEYACVMRRRGVKPLIRNEGTNICWRRSRIIEIGCLAGADPPFPRSQGAGSGVGSTRSAYMLRSVFTVTSDGRALPDACILSGGAFTTCMRSLTMREEVFREERAHEFWLTRCPSHTDEIGCLRTAGTRF</sequence>
<name>A0A0H2QYW1_9AGAM</name>
<dbReference type="InParanoid" id="A0A0H2QYW1"/>
<protein>
    <submittedName>
        <fullName evidence="2">Uncharacterized protein</fullName>
    </submittedName>
</protein>
<evidence type="ECO:0000256" key="1">
    <source>
        <dbReference type="SAM" id="MobiDB-lite"/>
    </source>
</evidence>
<accession>A0A0H2QYW1</accession>
<evidence type="ECO:0000313" key="3">
    <source>
        <dbReference type="Proteomes" id="UP000053477"/>
    </source>
</evidence>
<proteinExistence type="predicted"/>
<gene>
    <name evidence="2" type="ORF">SCHPADRAFT_760527</name>
</gene>
<evidence type="ECO:0000313" key="2">
    <source>
        <dbReference type="EMBL" id="KLO04162.1"/>
    </source>
</evidence>
<organism evidence="2 3">
    <name type="scientific">Schizopora paradoxa</name>
    <dbReference type="NCBI Taxonomy" id="27342"/>
    <lineage>
        <taxon>Eukaryota</taxon>
        <taxon>Fungi</taxon>
        <taxon>Dikarya</taxon>
        <taxon>Basidiomycota</taxon>
        <taxon>Agaricomycotina</taxon>
        <taxon>Agaricomycetes</taxon>
        <taxon>Hymenochaetales</taxon>
        <taxon>Schizoporaceae</taxon>
        <taxon>Schizopora</taxon>
    </lineage>
</organism>
<keyword evidence="3" id="KW-1185">Reference proteome</keyword>
<dbReference type="AlphaFoldDB" id="A0A0H2QYW1"/>
<dbReference type="Proteomes" id="UP000053477">
    <property type="component" value="Unassembled WGS sequence"/>
</dbReference>
<feature type="region of interest" description="Disordered" evidence="1">
    <location>
        <begin position="1"/>
        <end position="32"/>
    </location>
</feature>
<dbReference type="EMBL" id="KQ086670">
    <property type="protein sequence ID" value="KLO04162.1"/>
    <property type="molecule type" value="Genomic_DNA"/>
</dbReference>